<keyword evidence="2 3" id="KW-0067">ATP-binding</keyword>
<dbReference type="InterPro" id="IPR000719">
    <property type="entry name" value="Prot_kinase_dom"/>
</dbReference>
<dbReference type="InterPro" id="IPR011009">
    <property type="entry name" value="Kinase-like_dom_sf"/>
</dbReference>
<dbReference type="PROSITE" id="PS50011">
    <property type="entry name" value="PROTEIN_KINASE_DOM"/>
    <property type="match status" value="1"/>
</dbReference>
<accession>A0A1Y2HGE8</accession>
<feature type="compositionally biased region" description="Low complexity" evidence="4">
    <location>
        <begin position="516"/>
        <end position="525"/>
    </location>
</feature>
<dbReference type="Pfam" id="PF00069">
    <property type="entry name" value="Pkinase"/>
    <property type="match status" value="1"/>
</dbReference>
<keyword evidence="1 3" id="KW-0547">Nucleotide-binding</keyword>
<dbReference type="SMART" id="SM00220">
    <property type="entry name" value="S_TKc"/>
    <property type="match status" value="1"/>
</dbReference>
<dbReference type="PANTHER" id="PTHR24346">
    <property type="entry name" value="MAP/MICROTUBULE AFFINITY-REGULATING KINASE"/>
    <property type="match status" value="1"/>
</dbReference>
<feature type="region of interest" description="Disordered" evidence="4">
    <location>
        <begin position="431"/>
        <end position="555"/>
    </location>
</feature>
<feature type="compositionally biased region" description="Pro residues" evidence="4">
    <location>
        <begin position="543"/>
        <end position="553"/>
    </location>
</feature>
<reference evidence="6 7" key="1">
    <citation type="submission" date="2016-07" db="EMBL/GenBank/DDBJ databases">
        <title>Pervasive Adenine N6-methylation of Active Genes in Fungi.</title>
        <authorList>
            <consortium name="DOE Joint Genome Institute"/>
            <person name="Mondo S.J."/>
            <person name="Dannebaum R.O."/>
            <person name="Kuo R.C."/>
            <person name="Labutti K."/>
            <person name="Haridas S."/>
            <person name="Kuo A."/>
            <person name="Salamov A."/>
            <person name="Ahrendt S.R."/>
            <person name="Lipzen A."/>
            <person name="Sullivan W."/>
            <person name="Andreopoulos W.B."/>
            <person name="Clum A."/>
            <person name="Lindquist E."/>
            <person name="Daum C."/>
            <person name="Ramamoorthy G.K."/>
            <person name="Gryganskyi A."/>
            <person name="Culley D."/>
            <person name="Magnuson J.K."/>
            <person name="James T.Y."/>
            <person name="O'Malley M.A."/>
            <person name="Stajich J.E."/>
            <person name="Spatafora J.W."/>
            <person name="Visel A."/>
            <person name="Grigoriev I.V."/>
        </authorList>
    </citation>
    <scope>NUCLEOTIDE SEQUENCE [LARGE SCALE GENOMIC DNA]</scope>
    <source>
        <strain evidence="6 7">PL171</strain>
    </source>
</reference>
<protein>
    <submittedName>
        <fullName evidence="6">Kinase-like domain-containing protein</fullName>
    </submittedName>
</protein>
<evidence type="ECO:0000256" key="4">
    <source>
        <dbReference type="SAM" id="MobiDB-lite"/>
    </source>
</evidence>
<feature type="compositionally biased region" description="Low complexity" evidence="4">
    <location>
        <begin position="673"/>
        <end position="694"/>
    </location>
</feature>
<evidence type="ECO:0000313" key="6">
    <source>
        <dbReference type="EMBL" id="ORZ32132.1"/>
    </source>
</evidence>
<feature type="compositionally biased region" description="Polar residues" evidence="4">
    <location>
        <begin position="446"/>
        <end position="456"/>
    </location>
</feature>
<feature type="domain" description="Protein kinase" evidence="5">
    <location>
        <begin position="26"/>
        <end position="375"/>
    </location>
</feature>
<dbReference type="GO" id="GO:0005737">
    <property type="term" value="C:cytoplasm"/>
    <property type="evidence" value="ECO:0007669"/>
    <property type="project" value="TreeGrafter"/>
</dbReference>
<dbReference type="PANTHER" id="PTHR24346:SF77">
    <property type="entry name" value="SERINE THREONINE PROTEIN KINASE"/>
    <property type="match status" value="1"/>
</dbReference>
<feature type="compositionally biased region" description="Polar residues" evidence="4">
    <location>
        <begin position="657"/>
        <end position="669"/>
    </location>
</feature>
<feature type="compositionally biased region" description="Low complexity" evidence="4">
    <location>
        <begin position="89"/>
        <end position="102"/>
    </location>
</feature>
<dbReference type="Gene3D" id="1.10.510.10">
    <property type="entry name" value="Transferase(Phosphotransferase) domain 1"/>
    <property type="match status" value="1"/>
</dbReference>
<proteinExistence type="predicted"/>
<feature type="region of interest" description="Disordered" evidence="4">
    <location>
        <begin position="75"/>
        <end position="112"/>
    </location>
</feature>
<gene>
    <name evidence="6" type="ORF">BCR44DRAFT_32172</name>
</gene>
<keyword evidence="6" id="KW-0418">Kinase</keyword>
<organism evidence="6 7">
    <name type="scientific">Catenaria anguillulae PL171</name>
    <dbReference type="NCBI Taxonomy" id="765915"/>
    <lineage>
        <taxon>Eukaryota</taxon>
        <taxon>Fungi</taxon>
        <taxon>Fungi incertae sedis</taxon>
        <taxon>Blastocladiomycota</taxon>
        <taxon>Blastocladiomycetes</taxon>
        <taxon>Blastocladiales</taxon>
        <taxon>Catenariaceae</taxon>
        <taxon>Catenaria</taxon>
    </lineage>
</organism>
<evidence type="ECO:0000256" key="3">
    <source>
        <dbReference type="PROSITE-ProRule" id="PRU10141"/>
    </source>
</evidence>
<keyword evidence="7" id="KW-1185">Reference proteome</keyword>
<dbReference type="AlphaFoldDB" id="A0A1Y2HGE8"/>
<dbReference type="PROSITE" id="PS00108">
    <property type="entry name" value="PROTEIN_KINASE_ST"/>
    <property type="match status" value="1"/>
</dbReference>
<feature type="compositionally biased region" description="Gly residues" evidence="4">
    <location>
        <begin position="78"/>
        <end position="88"/>
    </location>
</feature>
<comment type="caution">
    <text evidence="6">The sequence shown here is derived from an EMBL/GenBank/DDBJ whole genome shotgun (WGS) entry which is preliminary data.</text>
</comment>
<feature type="compositionally biased region" description="Low complexity" evidence="4">
    <location>
        <begin position="494"/>
        <end position="505"/>
    </location>
</feature>
<dbReference type="GO" id="GO:0004674">
    <property type="term" value="F:protein serine/threonine kinase activity"/>
    <property type="evidence" value="ECO:0007669"/>
    <property type="project" value="TreeGrafter"/>
</dbReference>
<dbReference type="STRING" id="765915.A0A1Y2HGE8"/>
<feature type="compositionally biased region" description="Low complexity" evidence="4">
    <location>
        <begin position="431"/>
        <end position="444"/>
    </location>
</feature>
<dbReference type="InterPro" id="IPR008271">
    <property type="entry name" value="Ser/Thr_kinase_AS"/>
</dbReference>
<dbReference type="Gene3D" id="3.30.200.20">
    <property type="entry name" value="Phosphorylase Kinase, domain 1"/>
    <property type="match status" value="1"/>
</dbReference>
<dbReference type="GO" id="GO:0005524">
    <property type="term" value="F:ATP binding"/>
    <property type="evidence" value="ECO:0007669"/>
    <property type="project" value="UniProtKB-UniRule"/>
</dbReference>
<dbReference type="PROSITE" id="PS00107">
    <property type="entry name" value="PROTEIN_KINASE_ATP"/>
    <property type="match status" value="1"/>
</dbReference>
<evidence type="ECO:0000256" key="2">
    <source>
        <dbReference type="ARBA" id="ARBA00022840"/>
    </source>
</evidence>
<dbReference type="SUPFAM" id="SSF56112">
    <property type="entry name" value="Protein kinase-like (PK-like)"/>
    <property type="match status" value="1"/>
</dbReference>
<name>A0A1Y2HGE8_9FUNG</name>
<sequence>MFDPVKETKVVSQEEDDAGTTKINQYSIVKYLGKGAYGTVYLARDDTTGLQYAVKEFSKSRMRKAMWAMSSRSRLGAMRGGRGGGRGGALSPRGGSSMRSTGSGSGSGSLSVTDDDNSIIAREVAILKKLHHPHCVKLYEVIEVEAGDQIYMIFELCSGGPIMNLDEQGCSTAEALSAERARDYFQQLVLGIEYLHAHHIVHRDLKPDNLLLSADNELKIVDFGVSELFSSLSDSVSQSAGSPAFVAPELCNVPSSPHPIIAATDSGRSSSMGGSGMSTSGRATDVWSMGVCLYCMIFGRLPFRGASVVELYRAICNAQPDWHPPKSMSAGSWIRESPDAEPTLDPYLYDLLYRMLDKNPATRITLDEVRDHPWVTDHDDYILPTKAENVAVIISPDDITASELSSAVSKIKATWSVIKFAAKLRHRASASSLASSRRSSVAASEGSLNQDPTADSANRLAHASDSQLNASDPKPSCPPQHISTREPKPAPQHSRSTSSSLSSYSLGDLTKDKTQTAPPTSTVSHAPPPTSPPLAARPLYRNPTPPPKSPPVVPQTLSPVQVAASPARPNATIPVLDLDGNSTPVVKPSISQQVPLLNSPFLPLHHGKELPQPPAQQLPSGARNQTLAVCQSDSSLVYHPPSNSPGAHFQTGHANPPLSTSTRTGQSDPTLMGSFHSAHAGSSSINSKKSGGSFFSKWTRKLKSWGESSKEKEIRK</sequence>
<dbReference type="Proteomes" id="UP000193411">
    <property type="component" value="Unassembled WGS sequence"/>
</dbReference>
<dbReference type="CDD" id="cd14008">
    <property type="entry name" value="STKc_LKB1_CaMKK"/>
    <property type="match status" value="1"/>
</dbReference>
<dbReference type="EMBL" id="MCFL01000050">
    <property type="protein sequence ID" value="ORZ32132.1"/>
    <property type="molecule type" value="Genomic_DNA"/>
</dbReference>
<dbReference type="OrthoDB" id="68483at2759"/>
<evidence type="ECO:0000313" key="7">
    <source>
        <dbReference type="Proteomes" id="UP000193411"/>
    </source>
</evidence>
<dbReference type="GO" id="GO:0035556">
    <property type="term" value="P:intracellular signal transduction"/>
    <property type="evidence" value="ECO:0007669"/>
    <property type="project" value="TreeGrafter"/>
</dbReference>
<dbReference type="InterPro" id="IPR017441">
    <property type="entry name" value="Protein_kinase_ATP_BS"/>
</dbReference>
<evidence type="ECO:0000259" key="5">
    <source>
        <dbReference type="PROSITE" id="PS50011"/>
    </source>
</evidence>
<keyword evidence="6" id="KW-0808">Transferase</keyword>
<evidence type="ECO:0000256" key="1">
    <source>
        <dbReference type="ARBA" id="ARBA00022741"/>
    </source>
</evidence>
<feature type="region of interest" description="Disordered" evidence="4">
    <location>
        <begin position="638"/>
        <end position="694"/>
    </location>
</feature>
<feature type="binding site" evidence="3">
    <location>
        <position position="55"/>
    </location>
    <ligand>
        <name>ATP</name>
        <dbReference type="ChEBI" id="CHEBI:30616"/>
    </ligand>
</feature>